<dbReference type="GO" id="GO:0009055">
    <property type="term" value="F:electron transfer activity"/>
    <property type="evidence" value="ECO:0007669"/>
    <property type="project" value="InterPro"/>
</dbReference>
<dbReference type="GO" id="GO:0046872">
    <property type="term" value="F:metal ion binding"/>
    <property type="evidence" value="ECO:0007669"/>
    <property type="project" value="UniProtKB-KW"/>
</dbReference>
<protein>
    <submittedName>
        <fullName evidence="6">Cytochrome c</fullName>
    </submittedName>
</protein>
<sequence length="423" mass="45716">MPRCRHVYQIVCQTVYRAVFLLSIGCLLAGCDKPLADYPANELHALVLSTSRSAPSQRLVPDTQAVMRPLFGTAKQPHWPVERMSDAAAGLIDPESLVRAAGQVSSDEAGKHYGLMVEHCVVCHGLNGGGNGPAALLQKPYPRDFRPGVFKWKSTTRASKPTREDLARLLKHGVPGTAMPSFALLAPEDRDALVDYAIFLSIRGEVERRLMAVAIDELGYGDDDSSMPDSDRLSDPSNADLVDAVIQRVTNDWLTADENVVEVPTETPNDAASISRGRELFHGQVANCAGCHGPGGNGQMVTIDYDDWTKEFTTKLGLTPTDKEAIRPFRKAGALRPSTIQPRQLSNGVFHGGGDSETLYRRITQGIAGTPMPGVIVSETETPTGLTASQVWDLVHYVLSLSNSVTEDHPSHAEPSPALETST</sequence>
<dbReference type="InterPro" id="IPR036909">
    <property type="entry name" value="Cyt_c-like_dom_sf"/>
</dbReference>
<evidence type="ECO:0000313" key="6">
    <source>
        <dbReference type="EMBL" id="TWT94578.1"/>
    </source>
</evidence>
<evidence type="ECO:0000256" key="4">
    <source>
        <dbReference type="PROSITE-ProRule" id="PRU00433"/>
    </source>
</evidence>
<keyword evidence="3 4" id="KW-0408">Iron</keyword>
<dbReference type="EMBL" id="SJPN01000007">
    <property type="protein sequence ID" value="TWT94578.1"/>
    <property type="molecule type" value="Genomic_DNA"/>
</dbReference>
<dbReference type="SUPFAM" id="SSF46626">
    <property type="entry name" value="Cytochrome c"/>
    <property type="match status" value="2"/>
</dbReference>
<evidence type="ECO:0000259" key="5">
    <source>
        <dbReference type="PROSITE" id="PS51007"/>
    </source>
</evidence>
<feature type="domain" description="Cytochrome c" evidence="5">
    <location>
        <begin position="272"/>
        <end position="402"/>
    </location>
</feature>
<dbReference type="Pfam" id="PF13442">
    <property type="entry name" value="Cytochrome_CBB3"/>
    <property type="match status" value="1"/>
</dbReference>
<dbReference type="AlphaFoldDB" id="A0A5C6A5J6"/>
<name>A0A5C6A5J6_9BACT</name>
<dbReference type="RefSeq" id="WP_231742390.1">
    <property type="nucleotide sequence ID" value="NZ_CP151726.1"/>
</dbReference>
<evidence type="ECO:0000256" key="1">
    <source>
        <dbReference type="ARBA" id="ARBA00022617"/>
    </source>
</evidence>
<comment type="caution">
    <text evidence="6">The sequence shown here is derived from an EMBL/GenBank/DDBJ whole genome shotgun (WGS) entry which is preliminary data.</text>
</comment>
<gene>
    <name evidence="6" type="ORF">Pla52n_53990</name>
</gene>
<keyword evidence="2 4" id="KW-0479">Metal-binding</keyword>
<dbReference type="Pfam" id="PF00034">
    <property type="entry name" value="Cytochrom_C"/>
    <property type="match status" value="1"/>
</dbReference>
<evidence type="ECO:0000256" key="2">
    <source>
        <dbReference type="ARBA" id="ARBA00022723"/>
    </source>
</evidence>
<dbReference type="Gene3D" id="1.10.760.10">
    <property type="entry name" value="Cytochrome c-like domain"/>
    <property type="match status" value="2"/>
</dbReference>
<evidence type="ECO:0000313" key="7">
    <source>
        <dbReference type="Proteomes" id="UP000320176"/>
    </source>
</evidence>
<keyword evidence="7" id="KW-1185">Reference proteome</keyword>
<feature type="domain" description="Cytochrome c" evidence="5">
    <location>
        <begin position="105"/>
        <end position="201"/>
    </location>
</feature>
<keyword evidence="1 4" id="KW-0349">Heme</keyword>
<organism evidence="6 7">
    <name type="scientific">Stieleria varia</name>
    <dbReference type="NCBI Taxonomy" id="2528005"/>
    <lineage>
        <taxon>Bacteria</taxon>
        <taxon>Pseudomonadati</taxon>
        <taxon>Planctomycetota</taxon>
        <taxon>Planctomycetia</taxon>
        <taxon>Pirellulales</taxon>
        <taxon>Pirellulaceae</taxon>
        <taxon>Stieleria</taxon>
    </lineage>
</organism>
<evidence type="ECO:0000256" key="3">
    <source>
        <dbReference type="ARBA" id="ARBA00023004"/>
    </source>
</evidence>
<dbReference type="PROSITE" id="PS51007">
    <property type="entry name" value="CYTC"/>
    <property type="match status" value="2"/>
</dbReference>
<dbReference type="PROSITE" id="PS51257">
    <property type="entry name" value="PROKAR_LIPOPROTEIN"/>
    <property type="match status" value="1"/>
</dbReference>
<proteinExistence type="predicted"/>
<dbReference type="InterPro" id="IPR009056">
    <property type="entry name" value="Cyt_c-like_dom"/>
</dbReference>
<reference evidence="6 7" key="1">
    <citation type="submission" date="2019-02" db="EMBL/GenBank/DDBJ databases">
        <title>Deep-cultivation of Planctomycetes and their phenomic and genomic characterization uncovers novel biology.</title>
        <authorList>
            <person name="Wiegand S."/>
            <person name="Jogler M."/>
            <person name="Boedeker C."/>
            <person name="Pinto D."/>
            <person name="Vollmers J."/>
            <person name="Rivas-Marin E."/>
            <person name="Kohn T."/>
            <person name="Peeters S.H."/>
            <person name="Heuer A."/>
            <person name="Rast P."/>
            <person name="Oberbeckmann S."/>
            <person name="Bunk B."/>
            <person name="Jeske O."/>
            <person name="Meyerdierks A."/>
            <person name="Storesund J.E."/>
            <person name="Kallscheuer N."/>
            <person name="Luecker S."/>
            <person name="Lage O.M."/>
            <person name="Pohl T."/>
            <person name="Merkel B.J."/>
            <person name="Hornburger P."/>
            <person name="Mueller R.-W."/>
            <person name="Bruemmer F."/>
            <person name="Labrenz M."/>
            <person name="Spormann A.M."/>
            <person name="Op Den Camp H."/>
            <person name="Overmann J."/>
            <person name="Amann R."/>
            <person name="Jetten M.S.M."/>
            <person name="Mascher T."/>
            <person name="Medema M.H."/>
            <person name="Devos D.P."/>
            <person name="Kaster A.-K."/>
            <person name="Ovreas L."/>
            <person name="Rohde M."/>
            <person name="Galperin M.Y."/>
            <person name="Jogler C."/>
        </authorList>
    </citation>
    <scope>NUCLEOTIDE SEQUENCE [LARGE SCALE GENOMIC DNA]</scope>
    <source>
        <strain evidence="6 7">Pla52n</strain>
    </source>
</reference>
<accession>A0A5C6A5J6</accession>
<dbReference type="GO" id="GO:0020037">
    <property type="term" value="F:heme binding"/>
    <property type="evidence" value="ECO:0007669"/>
    <property type="project" value="InterPro"/>
</dbReference>
<dbReference type="Proteomes" id="UP000320176">
    <property type="component" value="Unassembled WGS sequence"/>
</dbReference>